<evidence type="ECO:0000313" key="3">
    <source>
        <dbReference type="Proteomes" id="UP001140076"/>
    </source>
</evidence>
<evidence type="ECO:0000313" key="2">
    <source>
        <dbReference type="EMBL" id="MDA0564459.1"/>
    </source>
</evidence>
<sequence>MTARHPAVWAAAVAAGAGLVVALAVSAPRWGGDDRPGGPSAACPVAPAPGEPAARPRPYDPDSPDYAGDPPHPTTVVDTMDFAPRTRDGAPLDAEMAVGDDPPWRAYDLPAQWRPPENGDGEEDRSQVRLVACVYYDEVEEPLAHCSYQTEDGTFAISAVRMTVVVREAATGRTVGSFPLRSDPSKVEGAGTGYLDTEYCPSGITHTEGPRTWLVPPRNADVVEGLRPLVERRVEGGGNRGRG</sequence>
<feature type="region of interest" description="Disordered" evidence="1">
    <location>
        <begin position="28"/>
        <end position="103"/>
    </location>
</feature>
<name>A0A9X3NMD2_9ACTN</name>
<dbReference type="RefSeq" id="WP_270071747.1">
    <property type="nucleotide sequence ID" value="NZ_JAJAQC010000011.1"/>
</dbReference>
<keyword evidence="3" id="KW-1185">Reference proteome</keyword>
<protein>
    <submittedName>
        <fullName evidence="2">Uncharacterized protein</fullName>
    </submittedName>
</protein>
<dbReference type="AlphaFoldDB" id="A0A9X3NMD2"/>
<gene>
    <name evidence="2" type="ORF">LG943_08985</name>
</gene>
<comment type="caution">
    <text evidence="2">The sequence shown here is derived from an EMBL/GenBank/DDBJ whole genome shotgun (WGS) entry which is preliminary data.</text>
</comment>
<dbReference type="Proteomes" id="UP001140076">
    <property type="component" value="Unassembled WGS sequence"/>
</dbReference>
<reference evidence="2" key="1">
    <citation type="submission" date="2021-10" db="EMBL/GenBank/DDBJ databases">
        <title>Streptomonospora sp. nov., isolated from mangrove soil.</title>
        <authorList>
            <person name="Chen X."/>
            <person name="Ge X."/>
            <person name="Liu W."/>
        </authorList>
    </citation>
    <scope>NUCLEOTIDE SEQUENCE</scope>
    <source>
        <strain evidence="2">S1-112</strain>
    </source>
</reference>
<evidence type="ECO:0000256" key="1">
    <source>
        <dbReference type="SAM" id="MobiDB-lite"/>
    </source>
</evidence>
<proteinExistence type="predicted"/>
<organism evidence="2 3">
    <name type="scientific">Streptomonospora mangrovi</name>
    <dbReference type="NCBI Taxonomy" id="2883123"/>
    <lineage>
        <taxon>Bacteria</taxon>
        <taxon>Bacillati</taxon>
        <taxon>Actinomycetota</taxon>
        <taxon>Actinomycetes</taxon>
        <taxon>Streptosporangiales</taxon>
        <taxon>Nocardiopsidaceae</taxon>
        <taxon>Streptomonospora</taxon>
    </lineage>
</organism>
<accession>A0A9X3NMD2</accession>
<dbReference type="EMBL" id="JAJAQC010000011">
    <property type="protein sequence ID" value="MDA0564459.1"/>
    <property type="molecule type" value="Genomic_DNA"/>
</dbReference>